<dbReference type="SUPFAM" id="SSF53850">
    <property type="entry name" value="Periplasmic binding protein-like II"/>
    <property type="match status" value="1"/>
</dbReference>
<evidence type="ECO:0000256" key="1">
    <source>
        <dbReference type="SAM" id="SignalP"/>
    </source>
</evidence>
<name>A0AAW9QLC1_9BURK</name>
<dbReference type="AlphaFoldDB" id="A0AAW9QLC1"/>
<gene>
    <name evidence="2" type="ORF">V4F39_15885</name>
</gene>
<comment type="caution">
    <text evidence="2">The sequence shown here is derived from an EMBL/GenBank/DDBJ whole genome shotgun (WGS) entry which is preliminary data.</text>
</comment>
<proteinExistence type="predicted"/>
<organism evidence="2 3">
    <name type="scientific">Aquincola agrisoli</name>
    <dbReference type="NCBI Taxonomy" id="3119538"/>
    <lineage>
        <taxon>Bacteria</taxon>
        <taxon>Pseudomonadati</taxon>
        <taxon>Pseudomonadota</taxon>
        <taxon>Betaproteobacteria</taxon>
        <taxon>Burkholderiales</taxon>
        <taxon>Sphaerotilaceae</taxon>
        <taxon>Aquincola</taxon>
    </lineage>
</organism>
<dbReference type="Gene3D" id="3.40.190.10">
    <property type="entry name" value="Periplasmic binding protein-like II"/>
    <property type="match status" value="1"/>
</dbReference>
<sequence length="154" mass="16922">MNKAHHPLPWPARLVRRLALAAALACAGAARADLYVVVHAGNPQRAMAQKEVVDLFMGRSRTFAQGDFALPFDLPRDSAVRERFYQALTGQSLAQVNSYWSRLMFTGQTMPPQALPGESAVADLVRRNPSAIGYLSTEPTDKGLRVVLVLKEPH</sequence>
<evidence type="ECO:0000313" key="2">
    <source>
        <dbReference type="EMBL" id="MEF7615400.1"/>
    </source>
</evidence>
<accession>A0AAW9QLC1</accession>
<dbReference type="Proteomes" id="UP001336250">
    <property type="component" value="Unassembled WGS sequence"/>
</dbReference>
<evidence type="ECO:0000313" key="3">
    <source>
        <dbReference type="Proteomes" id="UP001336250"/>
    </source>
</evidence>
<dbReference type="RefSeq" id="WP_332290653.1">
    <property type="nucleotide sequence ID" value="NZ_JAZIBG010000031.1"/>
</dbReference>
<protein>
    <recommendedName>
        <fullName evidence="4">Phosphate ABC transporter substrate-binding protein</fullName>
    </recommendedName>
</protein>
<keyword evidence="1" id="KW-0732">Signal</keyword>
<feature type="chain" id="PRO_5043869284" description="Phosphate ABC transporter substrate-binding protein" evidence="1">
    <location>
        <begin position="33"/>
        <end position="154"/>
    </location>
</feature>
<dbReference type="EMBL" id="JAZIBG010000031">
    <property type="protein sequence ID" value="MEF7615400.1"/>
    <property type="molecule type" value="Genomic_DNA"/>
</dbReference>
<keyword evidence="3" id="KW-1185">Reference proteome</keyword>
<reference evidence="2 3" key="1">
    <citation type="submission" date="2024-02" db="EMBL/GenBank/DDBJ databases">
        <title>Genome sequence of Aquincola sp. MAHUQ-54.</title>
        <authorList>
            <person name="Huq M.A."/>
        </authorList>
    </citation>
    <scope>NUCLEOTIDE SEQUENCE [LARGE SCALE GENOMIC DNA]</scope>
    <source>
        <strain evidence="2 3">MAHUQ-54</strain>
    </source>
</reference>
<evidence type="ECO:0008006" key="4">
    <source>
        <dbReference type="Google" id="ProtNLM"/>
    </source>
</evidence>
<feature type="signal peptide" evidence="1">
    <location>
        <begin position="1"/>
        <end position="32"/>
    </location>
</feature>